<name>A0A3Q0JHC3_DIACI</name>
<organism evidence="1 2">
    <name type="scientific">Diaphorina citri</name>
    <name type="common">Asian citrus psyllid</name>
    <dbReference type="NCBI Taxonomy" id="121845"/>
    <lineage>
        <taxon>Eukaryota</taxon>
        <taxon>Metazoa</taxon>
        <taxon>Ecdysozoa</taxon>
        <taxon>Arthropoda</taxon>
        <taxon>Hexapoda</taxon>
        <taxon>Insecta</taxon>
        <taxon>Pterygota</taxon>
        <taxon>Neoptera</taxon>
        <taxon>Paraneoptera</taxon>
        <taxon>Hemiptera</taxon>
        <taxon>Sternorrhyncha</taxon>
        <taxon>Psylloidea</taxon>
        <taxon>Psyllidae</taxon>
        <taxon>Diaphorininae</taxon>
        <taxon>Diaphorina</taxon>
    </lineage>
</organism>
<dbReference type="KEGG" id="dci:113472327"/>
<reference evidence="2" key="1">
    <citation type="submission" date="2025-08" db="UniProtKB">
        <authorList>
            <consortium name="RefSeq"/>
        </authorList>
    </citation>
    <scope>IDENTIFICATION</scope>
</reference>
<dbReference type="Proteomes" id="UP000079169">
    <property type="component" value="Unplaced"/>
</dbReference>
<proteinExistence type="predicted"/>
<protein>
    <submittedName>
        <fullName evidence="2">Uncharacterized protein LOC113472327</fullName>
    </submittedName>
</protein>
<dbReference type="PANTHER" id="PTHR33053:SF9">
    <property type="entry name" value="AGAP000105-PA"/>
    <property type="match status" value="1"/>
</dbReference>
<keyword evidence="1" id="KW-1185">Reference proteome</keyword>
<dbReference type="RefSeq" id="XP_026687821.1">
    <property type="nucleotide sequence ID" value="XM_026832020.1"/>
</dbReference>
<evidence type="ECO:0000313" key="1">
    <source>
        <dbReference type="Proteomes" id="UP000079169"/>
    </source>
</evidence>
<dbReference type="PaxDb" id="121845-A0A3Q0JHC3"/>
<dbReference type="AlphaFoldDB" id="A0A3Q0JHC3"/>
<gene>
    <name evidence="2" type="primary">LOC113472327</name>
</gene>
<accession>A0A3Q0JHC3</accession>
<evidence type="ECO:0000313" key="2">
    <source>
        <dbReference type="RefSeq" id="XP_026687821.1"/>
    </source>
</evidence>
<sequence length="480" mass="54009">MKTTKNIEPHNFSKVQSRTTKWRHKKKLMGCYKRRQTEKACTTQVSTSIGSSISVSQTYSNDIISETGSPCSDNKTCPKMVVNNATTANIVSPSVGSEHSPNLCEIPDSKLLHRIPFSLESFKSGLVDFYSNSGLQLNQLDMLLQFLDQFVEGLPKDSRSLIGCIRRCSGIDNVPPGKYYHFGIEKNLKTQTFNTNTSIIQLAIGIDGLPLSKSSKSQFWPILGSCLPIRDNGVFMIGLYWGDDKPSDCNLFLKPFVEEVKILHSKGFQLHGKSFTVQVSFFACDAVAKSYILKTKGHGAYSSCSKCTVSGKYECGRVTFPIKIGPLRNHDDFVNKVDTCYHHTDETSIIIEIPQLNVVQAFPLDYLHLICIGVVKKLLMLLLFNAPHNLRMSKKSVTEMNKRIATFSTMTPCEFGRKCRDFSEVKRWKAIEFRTFLIYIGMCCFHGLLKQEQYDNFMLLSVACHCFLNPCSTFNGCIAK</sequence>
<dbReference type="GeneID" id="113472327"/>
<dbReference type="PANTHER" id="PTHR33053">
    <property type="entry name" value="PROTEIN, PUTATIVE-RELATED"/>
    <property type="match status" value="1"/>
</dbReference>